<dbReference type="PANTHER" id="PTHR10612">
    <property type="entry name" value="APOLIPOPROTEIN D"/>
    <property type="match status" value="1"/>
</dbReference>
<sequence>MKFTAAILALTTATVSACPGSSAFFHAKCEIEASFTDSCETVQTEMIARANGENGWVDPHNGGTYAFTSTTSTDIAGTRTTGDGKYTDKYDFHFEADGSGCKVSACSESQVNSVLDYSTNYCNLHSLYCSSADGCPTAVTDLTYKESFNSCSQHDDVCVATQTETESEIETVKSLRGTDDCKPVSTQDGFDLNSYIDGRWYIQEQAVTQYLPAEQNFCVYAEYELLEKSFWGWDVQVHNYAQEADGTPHDSGDTICAHKADDKDPAKLEVAPCFLPTFTAGPYWVLEYDEATGSALVSGGQPSIDTGDGCKNGDGVNGSGLWIFTRQQERDEDVVNMMRQKAKDQGFDLSVLNLVDQTNCAKVE</sequence>
<dbReference type="PROSITE" id="PS51257">
    <property type="entry name" value="PROKAR_LIPOPROTEIN"/>
    <property type="match status" value="1"/>
</dbReference>
<protein>
    <submittedName>
        <fullName evidence="2">Uncharacterized protein</fullName>
    </submittedName>
</protein>
<dbReference type="InterPro" id="IPR012674">
    <property type="entry name" value="Calycin"/>
</dbReference>
<keyword evidence="1" id="KW-0732">Signal</keyword>
<feature type="chain" id="PRO_5040764846" evidence="1">
    <location>
        <begin position="18"/>
        <end position="364"/>
    </location>
</feature>
<evidence type="ECO:0000256" key="1">
    <source>
        <dbReference type="SAM" id="SignalP"/>
    </source>
</evidence>
<evidence type="ECO:0000313" key="2">
    <source>
        <dbReference type="EMBL" id="GMI12724.1"/>
    </source>
</evidence>
<dbReference type="AlphaFoldDB" id="A0A9W7KV65"/>
<dbReference type="PANTHER" id="PTHR10612:SF34">
    <property type="entry name" value="APOLIPOPROTEIN D"/>
    <property type="match status" value="1"/>
</dbReference>
<comment type="caution">
    <text evidence="2">The sequence shown here is derived from an EMBL/GenBank/DDBJ whole genome shotgun (WGS) entry which is preliminary data.</text>
</comment>
<organism evidence="2 3">
    <name type="scientific">Triparma verrucosa</name>
    <dbReference type="NCBI Taxonomy" id="1606542"/>
    <lineage>
        <taxon>Eukaryota</taxon>
        <taxon>Sar</taxon>
        <taxon>Stramenopiles</taxon>
        <taxon>Ochrophyta</taxon>
        <taxon>Bolidophyceae</taxon>
        <taxon>Parmales</taxon>
        <taxon>Triparmaceae</taxon>
        <taxon>Triparma</taxon>
    </lineage>
</organism>
<reference evidence="3" key="1">
    <citation type="journal article" date="2023" name="Commun. Biol.">
        <title>Genome analysis of Parmales, the sister group of diatoms, reveals the evolutionary specialization of diatoms from phago-mixotrophs to photoautotrophs.</title>
        <authorList>
            <person name="Ban H."/>
            <person name="Sato S."/>
            <person name="Yoshikawa S."/>
            <person name="Yamada K."/>
            <person name="Nakamura Y."/>
            <person name="Ichinomiya M."/>
            <person name="Sato N."/>
            <person name="Blanc-Mathieu R."/>
            <person name="Endo H."/>
            <person name="Kuwata A."/>
            <person name="Ogata H."/>
        </authorList>
    </citation>
    <scope>NUCLEOTIDE SEQUENCE [LARGE SCALE GENOMIC DNA]</scope>
    <source>
        <strain evidence="3">NIES 3699</strain>
    </source>
</reference>
<dbReference type="Proteomes" id="UP001165160">
    <property type="component" value="Unassembled WGS sequence"/>
</dbReference>
<keyword evidence="3" id="KW-1185">Reference proteome</keyword>
<accession>A0A9W7KV65</accession>
<dbReference type="Gene3D" id="2.40.128.20">
    <property type="match status" value="1"/>
</dbReference>
<proteinExistence type="predicted"/>
<name>A0A9W7KV65_9STRA</name>
<gene>
    <name evidence="2" type="ORF">TrVE_jg1675</name>
</gene>
<feature type="signal peptide" evidence="1">
    <location>
        <begin position="1"/>
        <end position="17"/>
    </location>
</feature>
<evidence type="ECO:0000313" key="3">
    <source>
        <dbReference type="Proteomes" id="UP001165160"/>
    </source>
</evidence>
<dbReference type="SUPFAM" id="SSF50814">
    <property type="entry name" value="Lipocalins"/>
    <property type="match status" value="1"/>
</dbReference>
<dbReference type="EMBL" id="BRXX01000451">
    <property type="protein sequence ID" value="GMI12724.1"/>
    <property type="molecule type" value="Genomic_DNA"/>
</dbReference>